<accession>A0A5B7HBB4</accession>
<organism evidence="1 2">
    <name type="scientific">Portunus trituberculatus</name>
    <name type="common">Swimming crab</name>
    <name type="synonym">Neptunus trituberculatus</name>
    <dbReference type="NCBI Taxonomy" id="210409"/>
    <lineage>
        <taxon>Eukaryota</taxon>
        <taxon>Metazoa</taxon>
        <taxon>Ecdysozoa</taxon>
        <taxon>Arthropoda</taxon>
        <taxon>Crustacea</taxon>
        <taxon>Multicrustacea</taxon>
        <taxon>Malacostraca</taxon>
        <taxon>Eumalacostraca</taxon>
        <taxon>Eucarida</taxon>
        <taxon>Decapoda</taxon>
        <taxon>Pleocyemata</taxon>
        <taxon>Brachyura</taxon>
        <taxon>Eubrachyura</taxon>
        <taxon>Portunoidea</taxon>
        <taxon>Portunidae</taxon>
        <taxon>Portuninae</taxon>
        <taxon>Portunus</taxon>
    </lineage>
</organism>
<dbReference type="AlphaFoldDB" id="A0A5B7HBB4"/>
<protein>
    <submittedName>
        <fullName evidence="1">Uncharacterized protein</fullName>
    </submittedName>
</protein>
<proteinExistence type="predicted"/>
<comment type="caution">
    <text evidence="1">The sequence shown here is derived from an EMBL/GenBank/DDBJ whole genome shotgun (WGS) entry which is preliminary data.</text>
</comment>
<evidence type="ECO:0000313" key="2">
    <source>
        <dbReference type="Proteomes" id="UP000324222"/>
    </source>
</evidence>
<reference evidence="1 2" key="1">
    <citation type="submission" date="2019-05" db="EMBL/GenBank/DDBJ databases">
        <title>Another draft genome of Portunus trituberculatus and its Hox gene families provides insights of decapod evolution.</title>
        <authorList>
            <person name="Jeong J.-H."/>
            <person name="Song I."/>
            <person name="Kim S."/>
            <person name="Choi T."/>
            <person name="Kim D."/>
            <person name="Ryu S."/>
            <person name="Kim W."/>
        </authorList>
    </citation>
    <scope>NUCLEOTIDE SEQUENCE [LARGE SCALE GENOMIC DNA]</scope>
    <source>
        <tissue evidence="1">Muscle</tissue>
    </source>
</reference>
<name>A0A5B7HBB4_PORTR</name>
<sequence>MRCSGSFTPVTPSPLCSDDVLSHTLCPSLLLYCDDVLRCTRTLHHHIDVTCCQALHPHTAPPQSDNMF</sequence>
<evidence type="ECO:0000313" key="1">
    <source>
        <dbReference type="EMBL" id="MPC70061.1"/>
    </source>
</evidence>
<gene>
    <name evidence="1" type="ORF">E2C01_064297</name>
</gene>
<dbReference type="EMBL" id="VSRR010030458">
    <property type="protein sequence ID" value="MPC70061.1"/>
    <property type="molecule type" value="Genomic_DNA"/>
</dbReference>
<keyword evidence="2" id="KW-1185">Reference proteome</keyword>
<dbReference type="Proteomes" id="UP000324222">
    <property type="component" value="Unassembled WGS sequence"/>
</dbReference>